<evidence type="ECO:0000256" key="1">
    <source>
        <dbReference type="ARBA" id="ARBA00022801"/>
    </source>
</evidence>
<evidence type="ECO:0000313" key="5">
    <source>
        <dbReference type="EMBL" id="MEN2769009.1"/>
    </source>
</evidence>
<protein>
    <submittedName>
        <fullName evidence="5">N-acetylmuramoyl-L-alanine amidase</fullName>
        <ecNumber evidence="5">3.5.1.28</ecNumber>
    </submittedName>
</protein>
<feature type="domain" description="MurNAc-LAA" evidence="4">
    <location>
        <begin position="238"/>
        <end position="346"/>
    </location>
</feature>
<dbReference type="Gene3D" id="3.40.630.40">
    <property type="entry name" value="Zn-dependent exopeptidases"/>
    <property type="match status" value="1"/>
</dbReference>
<dbReference type="RefSeq" id="WP_345826508.1">
    <property type="nucleotide sequence ID" value="NZ_JBDIML010000009.1"/>
</dbReference>
<dbReference type="Proteomes" id="UP001444625">
    <property type="component" value="Unassembled WGS sequence"/>
</dbReference>
<dbReference type="Pfam" id="PF01520">
    <property type="entry name" value="Amidase_3"/>
    <property type="match status" value="1"/>
</dbReference>
<evidence type="ECO:0000313" key="6">
    <source>
        <dbReference type="Proteomes" id="UP001444625"/>
    </source>
</evidence>
<keyword evidence="6" id="KW-1185">Reference proteome</keyword>
<comment type="caution">
    <text evidence="5">The sequence shown here is derived from an EMBL/GenBank/DDBJ whole genome shotgun (WGS) entry which is preliminary data.</text>
</comment>
<dbReference type="PANTHER" id="PTHR30404:SF0">
    <property type="entry name" value="N-ACETYLMURAMOYL-L-ALANINE AMIDASE AMIC"/>
    <property type="match status" value="1"/>
</dbReference>
<proteinExistence type="predicted"/>
<evidence type="ECO:0000256" key="2">
    <source>
        <dbReference type="ARBA" id="ARBA00023316"/>
    </source>
</evidence>
<organism evidence="5 6">
    <name type="scientific">Ornithinibacillus xuwenensis</name>
    <dbReference type="NCBI Taxonomy" id="3144668"/>
    <lineage>
        <taxon>Bacteria</taxon>
        <taxon>Bacillati</taxon>
        <taxon>Bacillota</taxon>
        <taxon>Bacilli</taxon>
        <taxon>Bacillales</taxon>
        <taxon>Bacillaceae</taxon>
        <taxon>Ornithinibacillus</taxon>
    </lineage>
</organism>
<dbReference type="GO" id="GO:0008745">
    <property type="term" value="F:N-acetylmuramoyl-L-alanine amidase activity"/>
    <property type="evidence" value="ECO:0007669"/>
    <property type="project" value="UniProtKB-EC"/>
</dbReference>
<accession>A0ABU9XPG0</accession>
<dbReference type="SUPFAM" id="SSF53187">
    <property type="entry name" value="Zn-dependent exopeptidases"/>
    <property type="match status" value="1"/>
</dbReference>
<reference evidence="5 6" key="1">
    <citation type="submission" date="2024-05" db="EMBL/GenBank/DDBJ databases">
        <authorList>
            <person name="Haq I."/>
            <person name="Ullah Z."/>
            <person name="Ahmad R."/>
            <person name="Li M."/>
            <person name="Tong Y."/>
        </authorList>
    </citation>
    <scope>NUCLEOTIDE SEQUENCE [LARGE SCALE GENOMIC DNA]</scope>
    <source>
        <strain evidence="5 6">16A2E</strain>
    </source>
</reference>
<feature type="region of interest" description="Disordered" evidence="3">
    <location>
        <begin position="122"/>
        <end position="142"/>
    </location>
</feature>
<keyword evidence="1 5" id="KW-0378">Hydrolase</keyword>
<dbReference type="InterPro" id="IPR050695">
    <property type="entry name" value="N-acetylmuramoyl_amidase_3"/>
</dbReference>
<dbReference type="EC" id="3.5.1.28" evidence="5"/>
<dbReference type="PANTHER" id="PTHR30404">
    <property type="entry name" value="N-ACETYLMURAMOYL-L-ALANINE AMIDASE"/>
    <property type="match status" value="1"/>
</dbReference>
<keyword evidence="2" id="KW-0961">Cell wall biogenesis/degradation</keyword>
<sequence>MRKIMNMFLITGILVIIFSLTPQVLAHAESVDNGKLFEVDISYLNMRAAPDDEAEIVGQLVKGNKLRTFDEENGWVKTFFAGKPVWVFSEHLTALEEAATIEEIDQDPKDEIEAENKVEKQYKEKTEAQESEATSGETFSLEHPTEGKITLPIGMTEPNKVQISEDSITVTKEQLAGYHILIDAGHGGKDSGAISKDVYEKTLTLSTAQKVADQLTLKGAEVELTREDDTFIPLEDRVQHSNNDETDVFISLHYDYFEDPSANGVTTYYHDQSSQELAKDIQDSLMGSVSMTDRGIRKADYYVLVNNSKPALLLELGFMSNPDNLEVIQTEEYQDTVAEAITDGLLEYFEEEE</sequence>
<gene>
    <name evidence="5" type="ORF">ABC228_17690</name>
</gene>
<dbReference type="SMART" id="SM00646">
    <property type="entry name" value="Ami_3"/>
    <property type="match status" value="1"/>
</dbReference>
<name>A0ABU9XPG0_9BACI</name>
<dbReference type="InterPro" id="IPR003646">
    <property type="entry name" value="SH3-like_bac-type"/>
</dbReference>
<dbReference type="InterPro" id="IPR002508">
    <property type="entry name" value="MurNAc-LAA_cat"/>
</dbReference>
<evidence type="ECO:0000259" key="4">
    <source>
        <dbReference type="SMART" id="SM00646"/>
    </source>
</evidence>
<dbReference type="Gene3D" id="2.30.30.40">
    <property type="entry name" value="SH3 Domains"/>
    <property type="match status" value="1"/>
</dbReference>
<dbReference type="CDD" id="cd02696">
    <property type="entry name" value="MurNAc-LAA"/>
    <property type="match status" value="1"/>
</dbReference>
<dbReference type="Pfam" id="PF08239">
    <property type="entry name" value="SH3_3"/>
    <property type="match status" value="1"/>
</dbReference>
<evidence type="ECO:0000256" key="3">
    <source>
        <dbReference type="SAM" id="MobiDB-lite"/>
    </source>
</evidence>
<dbReference type="EMBL" id="JBDIML010000009">
    <property type="protein sequence ID" value="MEN2769009.1"/>
    <property type="molecule type" value="Genomic_DNA"/>
</dbReference>